<reference evidence="9" key="2">
    <citation type="submission" date="2012-03" db="EMBL/GenBank/DDBJ databases">
        <title>The complete genome sequence of the pioneer microbe on fresh volcanic deposit, Leptospirillum ferrooxidans strain C2-3.</title>
        <authorList>
            <person name="Fujimura R."/>
            <person name="Sato Y."/>
            <person name="Nishizawa T."/>
            <person name="Nanba K."/>
            <person name="Oshima K."/>
            <person name="Hattori M."/>
            <person name="Kamijo T."/>
            <person name="Ohta H."/>
        </authorList>
    </citation>
    <scope>NUCLEOTIDE SEQUENCE [LARGE SCALE GENOMIC DNA]</scope>
    <source>
        <strain evidence="9">C2-3</strain>
    </source>
</reference>
<comment type="similarity">
    <text evidence="2">Belongs to the threonine synthase family.</text>
</comment>
<reference evidence="8 9" key="1">
    <citation type="journal article" date="2012" name="J. Bacteriol.">
        <title>Complete Genome Sequence of Leptospirillum ferrooxidans Strain C2-3, Isolated from a Fresh Volcanic Ash Deposit on the Island of Miyake, Japan.</title>
        <authorList>
            <person name="Fujimura R."/>
            <person name="Sato Y."/>
            <person name="Nishizawa T."/>
            <person name="Oshima K."/>
            <person name="Kim S.-W."/>
            <person name="Hattori M."/>
            <person name="Kamijo T."/>
            <person name="Ohta H."/>
        </authorList>
    </citation>
    <scope>NUCLEOTIDE SEQUENCE [LARGE SCALE GENOMIC DNA]</scope>
    <source>
        <strain evidence="8 9">C2-3</strain>
    </source>
</reference>
<dbReference type="EC" id="4.2.3.1" evidence="5"/>
<feature type="modified residue" description="N6-(pyridoxal phosphate)lysine" evidence="6">
    <location>
        <position position="124"/>
    </location>
</feature>
<gene>
    <name evidence="8" type="ordered locus">LFE_1739</name>
</gene>
<dbReference type="GO" id="GO:0009088">
    <property type="term" value="P:threonine biosynthetic process"/>
    <property type="evidence" value="ECO:0007669"/>
    <property type="project" value="UniProtKB-UniRule"/>
</dbReference>
<dbReference type="Pfam" id="PF05810">
    <property type="entry name" value="NinF"/>
    <property type="match status" value="1"/>
</dbReference>
<dbReference type="PANTHER" id="PTHR48078:SF6">
    <property type="entry name" value="L-THREONINE DEHYDRATASE CATABOLIC TDCB"/>
    <property type="match status" value="1"/>
</dbReference>
<keyword evidence="4" id="KW-0456">Lyase</keyword>
<protein>
    <recommendedName>
        <fullName evidence="5">Threonine synthase</fullName>
        <ecNumber evidence="5">4.2.3.1</ecNumber>
    </recommendedName>
</protein>
<dbReference type="InterPro" id="IPR004450">
    <property type="entry name" value="Thr_synthase-like"/>
</dbReference>
<sequence length="425" mass="45641">MSNPSVPIQSDPSAHSGVKALKCRECGRRYELLAIHVCEFCFGPLEVEYDYEVIGRKISRKSIEAGPVSLWRYKDLLPVLGEPTAGLHAGMTPLVRADRLGRALGLKNLYVKNDTVNHPTLSFKDRVVAVATTRARELGFTTIACASTGNLANSVSAHAASCGMECFVFIPHDLEAGKVLGNLIYKPTVVSVKGTYDDVNRLCSEIGAEYPWAFVNINIRPYYAEGSKSLAFETAEQLGWRVPDQVVVPIASGSLLTKIWKGFHEFTRLGLVDENPLLKVNGAQASGCSPVYQAYVSGKNHIVPVRPNTIAKSLAIGNPADGFYALDVVGKSGGQVEQATDSEIIDGMKLLAETEGIFAETAGGVTVACLKKLAEKGAIRPDELTVAYITGNGLKTMEALAGSLSQPVSIDPNLSSFRQIVNPKS</sequence>
<dbReference type="GO" id="GO:0006565">
    <property type="term" value="P:L-serine catabolic process"/>
    <property type="evidence" value="ECO:0007669"/>
    <property type="project" value="TreeGrafter"/>
</dbReference>
<dbReference type="CDD" id="cd01563">
    <property type="entry name" value="Thr-synth_1"/>
    <property type="match status" value="1"/>
</dbReference>
<dbReference type="Proteomes" id="UP000007382">
    <property type="component" value="Chromosome"/>
</dbReference>
<proteinExistence type="inferred from homology"/>
<dbReference type="Pfam" id="PF00291">
    <property type="entry name" value="PALP"/>
    <property type="match status" value="1"/>
</dbReference>
<dbReference type="STRING" id="1162668.LFE_1739"/>
<dbReference type="InterPro" id="IPR008712">
    <property type="entry name" value="NinF"/>
</dbReference>
<dbReference type="GO" id="GO:0006567">
    <property type="term" value="P:L-threonine catabolic process"/>
    <property type="evidence" value="ECO:0007669"/>
    <property type="project" value="TreeGrafter"/>
</dbReference>
<evidence type="ECO:0000256" key="1">
    <source>
        <dbReference type="ARBA" id="ARBA00001933"/>
    </source>
</evidence>
<dbReference type="GO" id="GO:0004795">
    <property type="term" value="F:threonine synthase activity"/>
    <property type="evidence" value="ECO:0007669"/>
    <property type="project" value="UniProtKB-UniRule"/>
</dbReference>
<dbReference type="InterPro" id="IPR036052">
    <property type="entry name" value="TrpB-like_PALP_sf"/>
</dbReference>
<dbReference type="HOGENOM" id="CLU_028142_4_1_0"/>
<dbReference type="GO" id="GO:0004794">
    <property type="term" value="F:threonine deaminase activity"/>
    <property type="evidence" value="ECO:0007669"/>
    <property type="project" value="TreeGrafter"/>
</dbReference>
<evidence type="ECO:0000256" key="4">
    <source>
        <dbReference type="ARBA" id="ARBA00023239"/>
    </source>
</evidence>
<dbReference type="eggNOG" id="COG0498">
    <property type="taxonomic scope" value="Bacteria"/>
</dbReference>
<dbReference type="GO" id="GO:0003941">
    <property type="term" value="F:L-serine ammonia-lyase activity"/>
    <property type="evidence" value="ECO:0007669"/>
    <property type="project" value="TreeGrafter"/>
</dbReference>
<comment type="cofactor">
    <cofactor evidence="1 6">
        <name>pyridoxal 5'-phosphate</name>
        <dbReference type="ChEBI" id="CHEBI:597326"/>
    </cofactor>
</comment>
<dbReference type="KEGG" id="lfc:LFE_1739"/>
<dbReference type="Gene3D" id="3.40.50.1100">
    <property type="match status" value="2"/>
</dbReference>
<keyword evidence="9" id="KW-1185">Reference proteome</keyword>
<keyword evidence="3 6" id="KW-0663">Pyridoxal phosphate</keyword>
<dbReference type="SUPFAM" id="SSF53686">
    <property type="entry name" value="Tryptophan synthase beta subunit-like PLP-dependent enzymes"/>
    <property type="match status" value="1"/>
</dbReference>
<evidence type="ECO:0000259" key="7">
    <source>
        <dbReference type="Pfam" id="PF00291"/>
    </source>
</evidence>
<evidence type="ECO:0000313" key="8">
    <source>
        <dbReference type="EMBL" id="BAM07419.1"/>
    </source>
</evidence>
<evidence type="ECO:0000256" key="3">
    <source>
        <dbReference type="ARBA" id="ARBA00022898"/>
    </source>
</evidence>
<dbReference type="InterPro" id="IPR001926">
    <property type="entry name" value="TrpB-like_PALP"/>
</dbReference>
<dbReference type="GO" id="GO:0009097">
    <property type="term" value="P:isoleucine biosynthetic process"/>
    <property type="evidence" value="ECO:0007669"/>
    <property type="project" value="TreeGrafter"/>
</dbReference>
<dbReference type="EMBL" id="AP012342">
    <property type="protein sequence ID" value="BAM07419.1"/>
    <property type="molecule type" value="Genomic_DNA"/>
</dbReference>
<accession>I0IQ70</accession>
<name>I0IQ70_LEPFC</name>
<evidence type="ECO:0000313" key="9">
    <source>
        <dbReference type="Proteomes" id="UP000007382"/>
    </source>
</evidence>
<dbReference type="AlphaFoldDB" id="I0IQ70"/>
<dbReference type="InterPro" id="IPR050147">
    <property type="entry name" value="Ser/Thr_Dehydratase"/>
</dbReference>
<dbReference type="PANTHER" id="PTHR48078">
    <property type="entry name" value="THREONINE DEHYDRATASE, MITOCHONDRIAL-RELATED"/>
    <property type="match status" value="1"/>
</dbReference>
<feature type="domain" description="Tryptophan synthase beta chain-like PALP" evidence="7">
    <location>
        <begin position="88"/>
        <end position="391"/>
    </location>
</feature>
<dbReference type="OrthoDB" id="9778118at2"/>
<evidence type="ECO:0000256" key="5">
    <source>
        <dbReference type="NCBIfam" id="TIGR00260"/>
    </source>
</evidence>
<dbReference type="PATRIC" id="fig|1162668.3.peg.2065"/>
<organism evidence="8 9">
    <name type="scientific">Leptospirillum ferrooxidans (strain C2-3)</name>
    <dbReference type="NCBI Taxonomy" id="1162668"/>
    <lineage>
        <taxon>Bacteria</taxon>
        <taxon>Pseudomonadati</taxon>
        <taxon>Nitrospirota</taxon>
        <taxon>Nitrospiria</taxon>
        <taxon>Nitrospirales</taxon>
        <taxon>Nitrospiraceae</taxon>
        <taxon>Leptospirillum</taxon>
    </lineage>
</organism>
<evidence type="ECO:0000256" key="2">
    <source>
        <dbReference type="ARBA" id="ARBA00005517"/>
    </source>
</evidence>
<dbReference type="RefSeq" id="WP_014449904.1">
    <property type="nucleotide sequence ID" value="NC_017094.1"/>
</dbReference>
<evidence type="ECO:0000256" key="6">
    <source>
        <dbReference type="PIRSR" id="PIRSR604450-51"/>
    </source>
</evidence>
<dbReference type="NCBIfam" id="TIGR00260">
    <property type="entry name" value="thrC"/>
    <property type="match status" value="1"/>
</dbReference>